<dbReference type="Pfam" id="PF06821">
    <property type="entry name" value="Ser_hydrolase"/>
    <property type="match status" value="1"/>
</dbReference>
<comment type="caution">
    <text evidence="1">The sequence shown here is derived from an EMBL/GenBank/DDBJ whole genome shotgun (WGS) entry which is preliminary data.</text>
</comment>
<keyword evidence="2" id="KW-1185">Reference proteome</keyword>
<proteinExistence type="predicted"/>
<dbReference type="SUPFAM" id="SSF53474">
    <property type="entry name" value="alpha/beta-Hydrolases"/>
    <property type="match status" value="1"/>
</dbReference>
<sequence length="180" mass="19331">MSTSILLLPGIGNSGPGHWQRLWAETLPDMHLIDGQDWDNPVREQWVENLEAAVRRSGPDTLLVAHSLGCLQLVHWAQLSDTPIRAALLVAVPDPGGPAFPAQARGFDGAGLAPLRFPSTLVASGNDPYASLDYSRHCAEAWGSRFIEVGMLGHINVGSGLGDWPRGRVLLDELAGRRSG</sequence>
<dbReference type="Proteomes" id="UP001335100">
    <property type="component" value="Unassembled WGS sequence"/>
</dbReference>
<organism evidence="1 2">
    <name type="scientific">Pseudomonas ulcerans</name>
    <dbReference type="NCBI Taxonomy" id="3115852"/>
    <lineage>
        <taxon>Bacteria</taxon>
        <taxon>Pseudomonadati</taxon>
        <taxon>Pseudomonadota</taxon>
        <taxon>Gammaproteobacteria</taxon>
        <taxon>Pseudomonadales</taxon>
        <taxon>Pseudomonadaceae</taxon>
        <taxon>Pseudomonas</taxon>
    </lineage>
</organism>
<gene>
    <name evidence="1" type="ORF">V0R50_18020</name>
</gene>
<dbReference type="InterPro" id="IPR010662">
    <property type="entry name" value="RBBP9/YdeN"/>
</dbReference>
<accession>A0ABU7HUC0</accession>
<dbReference type="InterPro" id="IPR029058">
    <property type="entry name" value="AB_hydrolase_fold"/>
</dbReference>
<dbReference type="RefSeq" id="WP_330075884.1">
    <property type="nucleotide sequence ID" value="NZ_JAZDQJ010000021.1"/>
</dbReference>
<evidence type="ECO:0000313" key="2">
    <source>
        <dbReference type="Proteomes" id="UP001335100"/>
    </source>
</evidence>
<dbReference type="Gene3D" id="3.40.50.1820">
    <property type="entry name" value="alpha/beta hydrolase"/>
    <property type="match status" value="1"/>
</dbReference>
<dbReference type="GO" id="GO:0016787">
    <property type="term" value="F:hydrolase activity"/>
    <property type="evidence" value="ECO:0007669"/>
    <property type="project" value="UniProtKB-KW"/>
</dbReference>
<name>A0ABU7HUC0_9PSED</name>
<dbReference type="EMBL" id="JAZDQJ010000021">
    <property type="protein sequence ID" value="MEE1935130.1"/>
    <property type="molecule type" value="Genomic_DNA"/>
</dbReference>
<protein>
    <submittedName>
        <fullName evidence="1">Alpha/beta hydrolase</fullName>
    </submittedName>
</protein>
<evidence type="ECO:0000313" key="1">
    <source>
        <dbReference type="EMBL" id="MEE1935130.1"/>
    </source>
</evidence>
<keyword evidence="1" id="KW-0378">Hydrolase</keyword>
<reference evidence="1 2" key="1">
    <citation type="submission" date="2024-01" db="EMBL/GenBank/DDBJ databases">
        <title>Unpublished Manusciprt.</title>
        <authorList>
            <person name="Duman M."/>
            <person name="Valdes E.G."/>
            <person name="Ajmi N."/>
            <person name="Altun S."/>
            <person name="Saticioglu I.B."/>
        </authorList>
    </citation>
    <scope>NUCLEOTIDE SEQUENCE [LARGE SCALE GENOMIC DNA]</scope>
    <source>
        <strain evidence="1 2">148P</strain>
    </source>
</reference>